<evidence type="ECO:0000259" key="4">
    <source>
        <dbReference type="Pfam" id="PF00205"/>
    </source>
</evidence>
<dbReference type="GO" id="GO:0000287">
    <property type="term" value="F:magnesium ion binding"/>
    <property type="evidence" value="ECO:0007669"/>
    <property type="project" value="InterPro"/>
</dbReference>
<dbReference type="GO" id="GO:0009099">
    <property type="term" value="P:L-valine biosynthetic process"/>
    <property type="evidence" value="ECO:0007669"/>
    <property type="project" value="TreeGrafter"/>
</dbReference>
<dbReference type="AlphaFoldDB" id="A0A7V7TY97"/>
<dbReference type="InterPro" id="IPR012001">
    <property type="entry name" value="Thiamin_PyroP_enz_TPP-bd_dom"/>
</dbReference>
<dbReference type="InterPro" id="IPR029035">
    <property type="entry name" value="DHS-like_NAD/FAD-binding_dom"/>
</dbReference>
<evidence type="ECO:0000313" key="8">
    <source>
        <dbReference type="Proteomes" id="UP000432089"/>
    </source>
</evidence>
<feature type="domain" description="Thiamine pyrophosphate enzyme TPP-binding" evidence="5">
    <location>
        <begin position="415"/>
        <end position="566"/>
    </location>
</feature>
<comment type="similarity">
    <text evidence="1 3">Belongs to the TPP enzyme family.</text>
</comment>
<dbReference type="PANTHER" id="PTHR18968:SF9">
    <property type="entry name" value="3D-(3,5_4)-TRIHYDROXYCYCLOHEXANE-1,2-DIONE HYDROLASE"/>
    <property type="match status" value="1"/>
</dbReference>
<dbReference type="PROSITE" id="PS00187">
    <property type="entry name" value="TPP_ENZYMES"/>
    <property type="match status" value="1"/>
</dbReference>
<dbReference type="InterPro" id="IPR045229">
    <property type="entry name" value="TPP_enz"/>
</dbReference>
<protein>
    <submittedName>
        <fullName evidence="7">3D-(3,5/4)-trihydroxycyclohexane-1,2-dione acylhydrolase (Decyclizing)</fullName>
        <ecNumber evidence="7">3.7.1.22</ecNumber>
    </submittedName>
</protein>
<dbReference type="SUPFAM" id="SSF52467">
    <property type="entry name" value="DHS-like NAD/FAD-binding domain"/>
    <property type="match status" value="1"/>
</dbReference>
<dbReference type="Pfam" id="PF02776">
    <property type="entry name" value="TPP_enzyme_N"/>
    <property type="match status" value="1"/>
</dbReference>
<dbReference type="Pfam" id="PF00205">
    <property type="entry name" value="TPP_enzyme_M"/>
    <property type="match status" value="1"/>
</dbReference>
<evidence type="ECO:0000259" key="5">
    <source>
        <dbReference type="Pfam" id="PF02775"/>
    </source>
</evidence>
<dbReference type="GO" id="GO:0050660">
    <property type="term" value="F:flavin adenine dinucleotide binding"/>
    <property type="evidence" value="ECO:0007669"/>
    <property type="project" value="TreeGrafter"/>
</dbReference>
<dbReference type="InterPro" id="IPR030817">
    <property type="entry name" value="Myo_inos_IolD"/>
</dbReference>
<dbReference type="Gene3D" id="3.40.50.1220">
    <property type="entry name" value="TPP-binding domain"/>
    <property type="match status" value="1"/>
</dbReference>
<evidence type="ECO:0000313" key="7">
    <source>
        <dbReference type="EMBL" id="KAB0682757.1"/>
    </source>
</evidence>
<reference evidence="7 8" key="1">
    <citation type="submission" date="2019-09" db="EMBL/GenBank/DDBJ databases">
        <title>YIM 132180 draft genome.</title>
        <authorList>
            <person name="Zhang K."/>
        </authorList>
    </citation>
    <scope>NUCLEOTIDE SEQUENCE [LARGE SCALE GENOMIC DNA]</scope>
    <source>
        <strain evidence="7 8">YIM 132180</strain>
    </source>
</reference>
<dbReference type="GO" id="GO:0009097">
    <property type="term" value="P:isoleucine biosynthetic process"/>
    <property type="evidence" value="ECO:0007669"/>
    <property type="project" value="TreeGrafter"/>
</dbReference>
<dbReference type="Proteomes" id="UP000432089">
    <property type="component" value="Unassembled WGS sequence"/>
</dbReference>
<dbReference type="InterPro" id="IPR029061">
    <property type="entry name" value="THDP-binding"/>
</dbReference>
<dbReference type="InterPro" id="IPR012000">
    <property type="entry name" value="Thiamin_PyroP_enz_cen_dom"/>
</dbReference>
<proteinExistence type="inferred from homology"/>
<dbReference type="InterPro" id="IPR011766">
    <property type="entry name" value="TPP_enzyme_TPP-bd"/>
</dbReference>
<evidence type="ECO:0000256" key="1">
    <source>
        <dbReference type="ARBA" id="ARBA00007812"/>
    </source>
</evidence>
<sequence>MSGETIRLTAAQAMVRWLSVQMTEDGERFIEGVWAIFGHGNVAGIGEALHGIGDALPTWRGQNEQTMAHAAIAYAKAKKRRHAMAVTSSIGPGATNMVTAAALAHVNRLPVLLVPGDVFANRRPDPVLQQVEDFDDGTVSANDCFRPVSRYFDRIQRPEQLLTALPRALRVMTDPANCGPVTLAFCQDVQAEAHDWPEAFFAPRVWHIRRPEPDGREVADVAELIRNAKRPVLVTGGGVLYSGAEAALADFATRHGVPVVETQAGKSALPQAHSMNFGAAGVDGSAAANELCEAADVVIGVGTRFQDFTTGSWALFKAAGRRLVSINVQAYDADKHGALGLVADARVALERLTQALGDHKASGFDPKARSAWLAAVDRHCAAPEIGGNALPTDAQVIGAVQRASTERTIAMCAAGTMPGALKLLWQPAQGGYHMEYGFSCMGYEIAGAMGTKLALPEREIVCFVGDGSYMMANSELATAVMRRIPFTVVLTDNRGYGCINRLQIECGGAEFNNMYKDSNVEAQPEIDFVAHAASMGAHAVKAADIASLEAEIVAARDRDIPTVVVIETDPAPGPGEAGGGHWWDVAVPETNRTAKLEAAHQRYLRNLGQQNLVN</sequence>
<gene>
    <name evidence="7" type="primary">iolD</name>
    <name evidence="7" type="ORF">F6X38_01355</name>
</gene>
<evidence type="ECO:0000256" key="3">
    <source>
        <dbReference type="RuleBase" id="RU362132"/>
    </source>
</evidence>
<dbReference type="GO" id="GO:0003984">
    <property type="term" value="F:acetolactate synthase activity"/>
    <property type="evidence" value="ECO:0007669"/>
    <property type="project" value="TreeGrafter"/>
</dbReference>
<dbReference type="GO" id="GO:0005948">
    <property type="term" value="C:acetolactate synthase complex"/>
    <property type="evidence" value="ECO:0007669"/>
    <property type="project" value="TreeGrafter"/>
</dbReference>
<dbReference type="GO" id="GO:0019310">
    <property type="term" value="P:inositol catabolic process"/>
    <property type="evidence" value="ECO:0007669"/>
    <property type="project" value="InterPro"/>
</dbReference>
<keyword evidence="7" id="KW-0378">Hydrolase</keyword>
<keyword evidence="8" id="KW-1185">Reference proteome</keyword>
<dbReference type="Pfam" id="PF02775">
    <property type="entry name" value="TPP_enzyme_C"/>
    <property type="match status" value="1"/>
</dbReference>
<dbReference type="Gene3D" id="3.40.50.970">
    <property type="match status" value="2"/>
</dbReference>
<dbReference type="InterPro" id="IPR000399">
    <property type="entry name" value="TPP-bd_CS"/>
</dbReference>
<dbReference type="SUPFAM" id="SSF52518">
    <property type="entry name" value="Thiamin diphosphate-binding fold (THDP-binding)"/>
    <property type="match status" value="2"/>
</dbReference>
<keyword evidence="2 3" id="KW-0786">Thiamine pyrophosphate</keyword>
<name>A0A7V7TY97_9HYPH</name>
<dbReference type="EC" id="3.7.1.22" evidence="7"/>
<dbReference type="PANTHER" id="PTHR18968">
    <property type="entry name" value="THIAMINE PYROPHOSPHATE ENZYMES"/>
    <property type="match status" value="1"/>
</dbReference>
<dbReference type="EMBL" id="VZDO01000001">
    <property type="protein sequence ID" value="KAB0682757.1"/>
    <property type="molecule type" value="Genomic_DNA"/>
</dbReference>
<comment type="caution">
    <text evidence="7">The sequence shown here is derived from an EMBL/GenBank/DDBJ whole genome shotgun (WGS) entry which is preliminary data.</text>
</comment>
<evidence type="ECO:0000259" key="6">
    <source>
        <dbReference type="Pfam" id="PF02776"/>
    </source>
</evidence>
<feature type="domain" description="Thiamine pyrophosphate enzyme N-terminal TPP-binding" evidence="6">
    <location>
        <begin position="61"/>
        <end position="129"/>
    </location>
</feature>
<dbReference type="GO" id="GO:0102481">
    <property type="term" value="F:3D-(3,5/4)-trihydroxycyclohexane-1,2-dione hydrolase activity"/>
    <property type="evidence" value="ECO:0007669"/>
    <property type="project" value="UniProtKB-EC"/>
</dbReference>
<organism evidence="7 8">
    <name type="scientific">Plantimonas leprariae</name>
    <dbReference type="NCBI Taxonomy" id="2615207"/>
    <lineage>
        <taxon>Bacteria</taxon>
        <taxon>Pseudomonadati</taxon>
        <taxon>Pseudomonadota</taxon>
        <taxon>Alphaproteobacteria</taxon>
        <taxon>Hyphomicrobiales</taxon>
        <taxon>Aurantimonadaceae</taxon>
        <taxon>Plantimonas</taxon>
    </lineage>
</organism>
<feature type="domain" description="Thiamine pyrophosphate enzyme central" evidence="4">
    <location>
        <begin position="218"/>
        <end position="352"/>
    </location>
</feature>
<evidence type="ECO:0000256" key="2">
    <source>
        <dbReference type="ARBA" id="ARBA00023052"/>
    </source>
</evidence>
<dbReference type="RefSeq" id="WP_150967728.1">
    <property type="nucleotide sequence ID" value="NZ_VZDO01000001.1"/>
</dbReference>
<dbReference type="NCBIfam" id="TIGR04377">
    <property type="entry name" value="myo_inos_iolD"/>
    <property type="match status" value="1"/>
</dbReference>
<dbReference type="GO" id="GO:0030976">
    <property type="term" value="F:thiamine pyrophosphate binding"/>
    <property type="evidence" value="ECO:0007669"/>
    <property type="project" value="InterPro"/>
</dbReference>
<dbReference type="CDD" id="cd07035">
    <property type="entry name" value="TPP_PYR_POX_like"/>
    <property type="match status" value="1"/>
</dbReference>
<accession>A0A7V7TY97</accession>